<protein>
    <submittedName>
        <fullName evidence="2">Transcriptional regulator</fullName>
    </submittedName>
</protein>
<dbReference type="EMBL" id="PHNJ01000026">
    <property type="protein sequence ID" value="TYL35963.1"/>
    <property type="molecule type" value="Genomic_DNA"/>
</dbReference>
<dbReference type="OrthoDB" id="174098at2157"/>
<reference evidence="2" key="1">
    <citation type="submission" date="2017-11" db="EMBL/GenBank/DDBJ databases">
        <authorList>
            <person name="Kajale S.C."/>
            <person name="Sharma A."/>
        </authorList>
    </citation>
    <scope>NUCLEOTIDE SEQUENCE</scope>
    <source>
        <strain evidence="2">LS1_42</strain>
    </source>
</reference>
<dbReference type="AlphaFoldDB" id="A0A8J8TN63"/>
<name>A0A8J8TN63_9EURY</name>
<sequence length="84" mass="9469">MTALADANPREEAEFVPGEFTSDERPEDVLARLHHTHLPKLDDAGVIEWNPDSKTISRGPRFDEIAPLVELMIAHRDELPASWP</sequence>
<proteinExistence type="predicted"/>
<evidence type="ECO:0000259" key="1">
    <source>
        <dbReference type="Pfam" id="PF24035"/>
    </source>
</evidence>
<evidence type="ECO:0000313" key="3">
    <source>
        <dbReference type="Proteomes" id="UP000766904"/>
    </source>
</evidence>
<dbReference type="Proteomes" id="UP000766904">
    <property type="component" value="Unassembled WGS sequence"/>
</dbReference>
<keyword evidence="3" id="KW-1185">Reference proteome</keyword>
<dbReference type="Pfam" id="PF24035">
    <property type="entry name" value="DUF7344"/>
    <property type="match status" value="1"/>
</dbReference>
<gene>
    <name evidence="2" type="ORF">CV102_24995</name>
</gene>
<evidence type="ECO:0000313" key="2">
    <source>
        <dbReference type="EMBL" id="TYL35963.1"/>
    </source>
</evidence>
<dbReference type="InterPro" id="IPR055768">
    <property type="entry name" value="DUF7344"/>
</dbReference>
<organism evidence="2 3">
    <name type="scientific">Natronococcus pandeyae</name>
    <dbReference type="NCBI Taxonomy" id="2055836"/>
    <lineage>
        <taxon>Archaea</taxon>
        <taxon>Methanobacteriati</taxon>
        <taxon>Methanobacteriota</taxon>
        <taxon>Stenosarchaea group</taxon>
        <taxon>Halobacteria</taxon>
        <taxon>Halobacteriales</taxon>
        <taxon>Natrialbaceae</taxon>
        <taxon>Natronococcus</taxon>
    </lineage>
</organism>
<accession>A0A8J8TN63</accession>
<feature type="domain" description="DUF7344" evidence="1">
    <location>
        <begin position="21"/>
        <end position="56"/>
    </location>
</feature>
<comment type="caution">
    <text evidence="2">The sequence shown here is derived from an EMBL/GenBank/DDBJ whole genome shotgun (WGS) entry which is preliminary data.</text>
</comment>